<dbReference type="GO" id="GO:0005524">
    <property type="term" value="F:ATP binding"/>
    <property type="evidence" value="ECO:0007669"/>
    <property type="project" value="UniProtKB-KW"/>
</dbReference>
<dbReference type="PROSITE" id="PS00211">
    <property type="entry name" value="ABC_TRANSPORTER_1"/>
    <property type="match status" value="1"/>
</dbReference>
<accession>A0A934IQ45</accession>
<dbReference type="Proteomes" id="UP000609531">
    <property type="component" value="Unassembled WGS sequence"/>
</dbReference>
<evidence type="ECO:0000256" key="3">
    <source>
        <dbReference type="ARBA" id="ARBA00022741"/>
    </source>
</evidence>
<dbReference type="AlphaFoldDB" id="A0A934IQ45"/>
<keyword evidence="3" id="KW-0547">Nucleotide-binding</keyword>
<keyword evidence="4 6" id="KW-0067">ATP-binding</keyword>
<dbReference type="SUPFAM" id="SSF52540">
    <property type="entry name" value="P-loop containing nucleoside triphosphate hydrolases"/>
    <property type="match status" value="1"/>
</dbReference>
<organism evidence="6 7">
    <name type="scientific">Acuticoccus mangrovi</name>
    <dbReference type="NCBI Taxonomy" id="2796142"/>
    <lineage>
        <taxon>Bacteria</taxon>
        <taxon>Pseudomonadati</taxon>
        <taxon>Pseudomonadota</taxon>
        <taxon>Alphaproteobacteria</taxon>
        <taxon>Hyphomicrobiales</taxon>
        <taxon>Amorphaceae</taxon>
        <taxon>Acuticoccus</taxon>
    </lineage>
</organism>
<gene>
    <name evidence="6" type="ORF">JCR33_07660</name>
</gene>
<evidence type="ECO:0000259" key="5">
    <source>
        <dbReference type="PROSITE" id="PS50893"/>
    </source>
</evidence>
<dbReference type="InterPro" id="IPR050166">
    <property type="entry name" value="ABC_transporter_ATP-bind"/>
</dbReference>
<name>A0A934IQ45_9HYPH</name>
<comment type="similarity">
    <text evidence="1">Belongs to the ABC transporter superfamily.</text>
</comment>
<evidence type="ECO:0000313" key="7">
    <source>
        <dbReference type="Proteomes" id="UP000609531"/>
    </source>
</evidence>
<evidence type="ECO:0000256" key="1">
    <source>
        <dbReference type="ARBA" id="ARBA00005417"/>
    </source>
</evidence>
<comment type="caution">
    <text evidence="6">The sequence shown here is derived from an EMBL/GenBank/DDBJ whole genome shotgun (WGS) entry which is preliminary data.</text>
</comment>
<dbReference type="InterPro" id="IPR003439">
    <property type="entry name" value="ABC_transporter-like_ATP-bd"/>
</dbReference>
<dbReference type="CDD" id="cd03293">
    <property type="entry name" value="ABC_NrtD_SsuB_transporters"/>
    <property type="match status" value="1"/>
</dbReference>
<dbReference type="InterPro" id="IPR017871">
    <property type="entry name" value="ABC_transporter-like_CS"/>
</dbReference>
<feature type="domain" description="ABC transporter" evidence="5">
    <location>
        <begin position="4"/>
        <end position="236"/>
    </location>
</feature>
<dbReference type="InterPro" id="IPR027417">
    <property type="entry name" value="P-loop_NTPase"/>
</dbReference>
<dbReference type="PANTHER" id="PTHR42788:SF13">
    <property type="entry name" value="ALIPHATIC SULFONATES IMPORT ATP-BINDING PROTEIN SSUB"/>
    <property type="match status" value="1"/>
</dbReference>
<dbReference type="GO" id="GO:0016887">
    <property type="term" value="F:ATP hydrolysis activity"/>
    <property type="evidence" value="ECO:0007669"/>
    <property type="project" value="InterPro"/>
</dbReference>
<dbReference type="Gene3D" id="3.40.50.300">
    <property type="entry name" value="P-loop containing nucleotide triphosphate hydrolases"/>
    <property type="match status" value="1"/>
</dbReference>
<dbReference type="PANTHER" id="PTHR42788">
    <property type="entry name" value="TAURINE IMPORT ATP-BINDING PROTEIN-RELATED"/>
    <property type="match status" value="1"/>
</dbReference>
<dbReference type="PROSITE" id="PS50893">
    <property type="entry name" value="ABC_TRANSPORTER_2"/>
    <property type="match status" value="1"/>
</dbReference>
<reference evidence="6" key="1">
    <citation type="submission" date="2020-12" db="EMBL/GenBank/DDBJ databases">
        <title>Bacterial taxonomy.</title>
        <authorList>
            <person name="Pan X."/>
        </authorList>
    </citation>
    <scope>NUCLEOTIDE SEQUENCE</scope>
    <source>
        <strain evidence="6">B2012</strain>
    </source>
</reference>
<dbReference type="SMART" id="SM00382">
    <property type="entry name" value="AAA"/>
    <property type="match status" value="1"/>
</dbReference>
<dbReference type="RefSeq" id="WP_198881439.1">
    <property type="nucleotide sequence ID" value="NZ_JAEKJA010000005.1"/>
</dbReference>
<proteinExistence type="inferred from homology"/>
<evidence type="ECO:0000256" key="2">
    <source>
        <dbReference type="ARBA" id="ARBA00022448"/>
    </source>
</evidence>
<dbReference type="EMBL" id="JAEKJA010000005">
    <property type="protein sequence ID" value="MBJ3775554.1"/>
    <property type="molecule type" value="Genomic_DNA"/>
</dbReference>
<dbReference type="Pfam" id="PF00005">
    <property type="entry name" value="ABC_tran"/>
    <property type="match status" value="1"/>
</dbReference>
<keyword evidence="2" id="KW-0813">Transport</keyword>
<evidence type="ECO:0000256" key="4">
    <source>
        <dbReference type="ARBA" id="ARBA00022840"/>
    </source>
</evidence>
<keyword evidence="7" id="KW-1185">Reference proteome</keyword>
<dbReference type="InterPro" id="IPR003593">
    <property type="entry name" value="AAA+_ATPase"/>
</dbReference>
<sequence>MPQIQIEDVSISYGSPDAKTTFKAVVGANLAIEPGEFVTIVGPSGCGKSTLLSAIAGLVPYDGRLTINGAAVTGPGPDRAIVFQDASLLPWRTVHGNVRFGLEMQRKPRKFIRERAEHFIEMVGLNAFARYYPGQLSGGMRQRVNIARALAADPQVLLMDEPFGALDAQTREIMGGELLRIWEAERKTAIFVTHDIEEAIFLADRVVVMGRNPGRIKDVIRIDLPRRRTVEMQEEPAFLDLKRRLRAYLAEDLA</sequence>
<evidence type="ECO:0000313" key="6">
    <source>
        <dbReference type="EMBL" id="MBJ3775554.1"/>
    </source>
</evidence>
<protein>
    <submittedName>
        <fullName evidence="6">ABC transporter ATP-binding protein</fullName>
    </submittedName>
</protein>